<feature type="transmembrane region" description="Helical" evidence="1">
    <location>
        <begin position="51"/>
        <end position="70"/>
    </location>
</feature>
<evidence type="ECO:0000256" key="1">
    <source>
        <dbReference type="HAMAP-Rule" id="MF_02088"/>
    </source>
</evidence>
<reference evidence="2 3" key="1">
    <citation type="journal article" date="2014" name="Mol. Biol. Evol.">
        <title>Massive expansion of Ubiquitination-related gene families within the Chlamydiae.</title>
        <authorList>
            <person name="Domman D."/>
            <person name="Collingro A."/>
            <person name="Lagkouvardos I."/>
            <person name="Gehre L."/>
            <person name="Weinmaier T."/>
            <person name="Rattei T."/>
            <person name="Subtil A."/>
            <person name="Horn M."/>
        </authorList>
    </citation>
    <scope>NUCLEOTIDE SEQUENCE [LARGE SCALE GENOMIC DNA]</scope>
    <source>
        <strain evidence="2 3">EI2</strain>
    </source>
</reference>
<feature type="transmembrane region" description="Helical" evidence="1">
    <location>
        <begin position="82"/>
        <end position="103"/>
    </location>
</feature>
<organism evidence="2 3">
    <name type="scientific">Candidatus Protochlamydia amoebophila</name>
    <dbReference type="NCBI Taxonomy" id="362787"/>
    <lineage>
        <taxon>Bacteria</taxon>
        <taxon>Pseudomonadati</taxon>
        <taxon>Chlamydiota</taxon>
        <taxon>Chlamydiia</taxon>
        <taxon>Parachlamydiales</taxon>
        <taxon>Parachlamydiaceae</taxon>
        <taxon>Candidatus Protochlamydia</taxon>
    </lineage>
</organism>
<dbReference type="GO" id="GO:0005886">
    <property type="term" value="C:plasma membrane"/>
    <property type="evidence" value="ECO:0007669"/>
    <property type="project" value="UniProtKB-SubCell"/>
</dbReference>
<dbReference type="InterPro" id="IPR003744">
    <property type="entry name" value="YhhQ"/>
</dbReference>
<comment type="similarity">
    <text evidence="1">Belongs to the vitamin uptake transporter (VUT/ECF) (TC 2.A.88) family. Q precursor transporter subfamily.</text>
</comment>
<sequence>MNNQRTKSLMRYQSPLTSFDYYSPICAVFCLVTVLSNILSAKMVFLPLFQLNIPAGLLTYPLTFLLSDLITELLGAKKAKEMIYTGLGINILSFGLIEVVLLLPTSIGNDQGAFKEILGLSGLRIFSSLTAYLIAQIIGIQVYALIKKFTGSRFLWLRSNGAACISQLLDSIVIDMLYFYWGLGMPISYILPIIFFSFAYKTFFNFSTTPVFYFIVYLFKTVWQGENLKRNKKEYLIKDTS</sequence>
<dbReference type="GO" id="GO:0022857">
    <property type="term" value="F:transmembrane transporter activity"/>
    <property type="evidence" value="ECO:0007669"/>
    <property type="project" value="UniProtKB-UniRule"/>
</dbReference>
<comment type="caution">
    <text evidence="2">The sequence shown here is derived from an EMBL/GenBank/DDBJ whole genome shotgun (WGS) entry which is preliminary data.</text>
</comment>
<keyword evidence="1" id="KW-0812">Transmembrane</keyword>
<dbReference type="Pfam" id="PF02592">
    <property type="entry name" value="Vut_1"/>
    <property type="match status" value="1"/>
</dbReference>
<feature type="transmembrane region" description="Helical" evidence="1">
    <location>
        <begin position="204"/>
        <end position="223"/>
    </location>
</feature>
<feature type="transmembrane region" description="Helical" evidence="1">
    <location>
        <begin position="177"/>
        <end position="198"/>
    </location>
</feature>
<comment type="subcellular location">
    <subcellularLocation>
        <location evidence="1">Cell membrane</location>
        <topology evidence="1">Multi-pass membrane protein</topology>
    </subcellularLocation>
</comment>
<dbReference type="Proteomes" id="UP000031465">
    <property type="component" value="Unassembled WGS sequence"/>
</dbReference>
<dbReference type="HAMAP" id="MF_02088">
    <property type="entry name" value="Q_prec_transport"/>
    <property type="match status" value="1"/>
</dbReference>
<feature type="transmembrane region" description="Helical" evidence="1">
    <location>
        <begin position="123"/>
        <end position="146"/>
    </location>
</feature>
<name>A0A0C1JLT7_9BACT</name>
<dbReference type="PATRIC" id="fig|362787.3.peg.938"/>
<accession>A0A0C1JLT7</accession>
<evidence type="ECO:0000313" key="2">
    <source>
        <dbReference type="EMBL" id="KIC72235.1"/>
    </source>
</evidence>
<evidence type="ECO:0000313" key="3">
    <source>
        <dbReference type="Proteomes" id="UP000031465"/>
    </source>
</evidence>
<dbReference type="AlphaFoldDB" id="A0A0C1JLT7"/>
<dbReference type="PANTHER" id="PTHR34300">
    <property type="entry name" value="QUEUOSINE PRECURSOR TRANSPORTER-RELATED"/>
    <property type="match status" value="1"/>
</dbReference>
<protein>
    <recommendedName>
        <fullName evidence="1">Probable queuosine precursor transporter</fullName>
        <shortName evidence="1">Q precursor transporter</shortName>
    </recommendedName>
</protein>
<keyword evidence="1" id="KW-0813">Transport</keyword>
<keyword evidence="1" id="KW-0472">Membrane</keyword>
<gene>
    <name evidence="2" type="primary">ypdP</name>
    <name evidence="2" type="ORF">DB44_CN00410</name>
</gene>
<feature type="transmembrane region" description="Helical" evidence="1">
    <location>
        <begin position="21"/>
        <end position="39"/>
    </location>
</feature>
<comment type="function">
    <text evidence="1">Involved in the import of queuosine (Q) precursors, required for Q precursor salvage.</text>
</comment>
<keyword evidence="1" id="KW-1133">Transmembrane helix</keyword>
<dbReference type="EMBL" id="JSAN01000060">
    <property type="protein sequence ID" value="KIC72235.1"/>
    <property type="molecule type" value="Genomic_DNA"/>
</dbReference>
<dbReference type="NCBIfam" id="TIGR00697">
    <property type="entry name" value="queuosine precursor transporter"/>
    <property type="match status" value="1"/>
</dbReference>
<keyword evidence="1" id="KW-1003">Cell membrane</keyword>
<dbReference type="PANTHER" id="PTHR34300:SF2">
    <property type="entry name" value="QUEUOSINE PRECURSOR TRANSPORTER-RELATED"/>
    <property type="match status" value="1"/>
</dbReference>
<proteinExistence type="inferred from homology"/>